<evidence type="ECO:0008006" key="5">
    <source>
        <dbReference type="Google" id="ProtNLM"/>
    </source>
</evidence>
<sequence length="126" mass="14204">MKLTMTRYAVRPGKETLAREWMEVLNQRHAEVQATLADEKMALEAIFIEEGETGMTLTWVDLQGAGQDVLVSEHPIDQVHLKYWRECIDPAVSPVELLSVNCFADTRVQQALLAAIGEQDSSIIHR</sequence>
<dbReference type="AlphaFoldDB" id="A0A6N7S9U6"/>
<gene>
    <name evidence="2" type="ORF">GKD88_13470</name>
    <name evidence="1" type="ORF">GKE08_13800</name>
</gene>
<evidence type="ECO:0000313" key="4">
    <source>
        <dbReference type="Proteomes" id="UP000480929"/>
    </source>
</evidence>
<name>A0A6N7S9U6_9FIRM</name>
<comment type="caution">
    <text evidence="1">The sequence shown here is derived from an EMBL/GenBank/DDBJ whole genome shotgun (WGS) entry which is preliminary data.</text>
</comment>
<accession>A0A6N7S9U6</accession>
<organism evidence="1 3">
    <name type="scientific">Holdemania massiliensis</name>
    <dbReference type="NCBI Taxonomy" id="1468449"/>
    <lineage>
        <taxon>Bacteria</taxon>
        <taxon>Bacillati</taxon>
        <taxon>Bacillota</taxon>
        <taxon>Erysipelotrichia</taxon>
        <taxon>Erysipelotrichales</taxon>
        <taxon>Erysipelotrichaceae</taxon>
        <taxon>Holdemania</taxon>
    </lineage>
</organism>
<evidence type="ECO:0000313" key="1">
    <source>
        <dbReference type="EMBL" id="MSA90400.1"/>
    </source>
</evidence>
<dbReference type="Pfam" id="PF19673">
    <property type="entry name" value="DUF6176"/>
    <property type="match status" value="1"/>
</dbReference>
<keyword evidence="4" id="KW-1185">Reference proteome</keyword>
<dbReference type="RefSeq" id="WP_154239629.1">
    <property type="nucleotide sequence ID" value="NZ_CALJPI010000265.1"/>
</dbReference>
<dbReference type="EMBL" id="WKPI01000027">
    <property type="protein sequence ID" value="MSC34130.1"/>
    <property type="molecule type" value="Genomic_DNA"/>
</dbReference>
<reference evidence="3 4" key="1">
    <citation type="journal article" date="2019" name="Nat. Med.">
        <title>A library of human gut bacterial isolates paired with longitudinal multiomics data enables mechanistic microbiome research.</title>
        <authorList>
            <person name="Poyet M."/>
            <person name="Groussin M."/>
            <person name="Gibbons S.M."/>
            <person name="Avila-Pacheco J."/>
            <person name="Jiang X."/>
            <person name="Kearney S.M."/>
            <person name="Perrotta A.R."/>
            <person name="Berdy B."/>
            <person name="Zhao S."/>
            <person name="Lieberman T.D."/>
            <person name="Swanson P.K."/>
            <person name="Smith M."/>
            <person name="Roesemann S."/>
            <person name="Alexander J.E."/>
            <person name="Rich S.A."/>
            <person name="Livny J."/>
            <person name="Vlamakis H."/>
            <person name="Clish C."/>
            <person name="Bullock K."/>
            <person name="Deik A."/>
            <person name="Scott J."/>
            <person name="Pierce K.A."/>
            <person name="Xavier R.J."/>
            <person name="Alm E.J."/>
        </authorList>
    </citation>
    <scope>NUCLEOTIDE SEQUENCE [LARGE SCALE GENOMIC DNA]</scope>
    <source>
        <strain evidence="1 3">BIOML-A4</strain>
        <strain evidence="2 4">BIOML-A5</strain>
    </source>
</reference>
<evidence type="ECO:0000313" key="2">
    <source>
        <dbReference type="EMBL" id="MSC34130.1"/>
    </source>
</evidence>
<dbReference type="OrthoDB" id="3233233at2"/>
<dbReference type="Proteomes" id="UP000433575">
    <property type="component" value="Unassembled WGS sequence"/>
</dbReference>
<dbReference type="InterPro" id="IPR046174">
    <property type="entry name" value="DUF6176"/>
</dbReference>
<evidence type="ECO:0000313" key="3">
    <source>
        <dbReference type="Proteomes" id="UP000433575"/>
    </source>
</evidence>
<protein>
    <recommendedName>
        <fullName evidence="5">L-rhamnose mutarotase</fullName>
    </recommendedName>
</protein>
<dbReference type="Proteomes" id="UP000480929">
    <property type="component" value="Unassembled WGS sequence"/>
</dbReference>
<dbReference type="EMBL" id="WKPJ01000025">
    <property type="protein sequence ID" value="MSA90400.1"/>
    <property type="molecule type" value="Genomic_DNA"/>
</dbReference>
<proteinExistence type="predicted"/>